<dbReference type="Gene3D" id="1.20.1160.20">
    <property type="match status" value="1"/>
</dbReference>
<feature type="region of interest" description="Disordered" evidence="2">
    <location>
        <begin position="298"/>
        <end position="344"/>
    </location>
</feature>
<proteinExistence type="inferred from homology"/>
<feature type="compositionally biased region" description="Basic residues" evidence="2">
    <location>
        <begin position="702"/>
        <end position="716"/>
    </location>
</feature>
<organism evidence="4 5">
    <name type="scientific">Clavelina lepadiformis</name>
    <name type="common">Light-bulb sea squirt</name>
    <name type="synonym">Ascidia lepadiformis</name>
    <dbReference type="NCBI Taxonomy" id="159417"/>
    <lineage>
        <taxon>Eukaryota</taxon>
        <taxon>Metazoa</taxon>
        <taxon>Chordata</taxon>
        <taxon>Tunicata</taxon>
        <taxon>Ascidiacea</taxon>
        <taxon>Aplousobranchia</taxon>
        <taxon>Clavelinidae</taxon>
        <taxon>Clavelina</taxon>
    </lineage>
</organism>
<reference evidence="4 5" key="1">
    <citation type="submission" date="2024-02" db="EMBL/GenBank/DDBJ databases">
        <authorList>
            <person name="Daric V."/>
            <person name="Darras S."/>
        </authorList>
    </citation>
    <scope>NUCLEOTIDE SEQUENCE [LARGE SCALE GENOMIC DNA]</scope>
</reference>
<feature type="region of interest" description="Disordered" evidence="2">
    <location>
        <begin position="509"/>
        <end position="539"/>
    </location>
</feature>
<accession>A0ABP0GIY2</accession>
<feature type="compositionally biased region" description="Basic and acidic residues" evidence="2">
    <location>
        <begin position="638"/>
        <end position="656"/>
    </location>
</feature>
<dbReference type="EMBL" id="CAWYQH010000119">
    <property type="protein sequence ID" value="CAK8690784.1"/>
    <property type="molecule type" value="Genomic_DNA"/>
</dbReference>
<protein>
    <recommendedName>
        <fullName evidence="3">PID domain-containing protein</fullName>
    </recommendedName>
</protein>
<feature type="domain" description="PID" evidence="3">
    <location>
        <begin position="85"/>
        <end position="211"/>
    </location>
</feature>
<feature type="compositionally biased region" description="Low complexity" evidence="2">
    <location>
        <begin position="670"/>
        <end position="680"/>
    </location>
</feature>
<feature type="compositionally biased region" description="Low complexity" evidence="2">
    <location>
        <begin position="717"/>
        <end position="727"/>
    </location>
</feature>
<evidence type="ECO:0000313" key="4">
    <source>
        <dbReference type="EMBL" id="CAK8690784.1"/>
    </source>
</evidence>
<feature type="region of interest" description="Disordered" evidence="2">
    <location>
        <begin position="572"/>
        <end position="727"/>
    </location>
</feature>
<dbReference type="Pfam" id="PF16545">
    <property type="entry name" value="CCM2_C"/>
    <property type="match status" value="1"/>
</dbReference>
<evidence type="ECO:0000313" key="5">
    <source>
        <dbReference type="Proteomes" id="UP001642483"/>
    </source>
</evidence>
<dbReference type="InterPro" id="IPR006020">
    <property type="entry name" value="PTB/PI_dom"/>
</dbReference>
<evidence type="ECO:0000256" key="1">
    <source>
        <dbReference type="ARBA" id="ARBA00010822"/>
    </source>
</evidence>
<feature type="compositionally biased region" description="Polar residues" evidence="2">
    <location>
        <begin position="457"/>
        <end position="482"/>
    </location>
</feature>
<sequence>MVGFVKYYEMEDDGRRSKKVGLFRRMFGGGSLSVTSDTYRQSMMSLGPTVPPRERRPLRSVPTIGSHYKVDPEVLAKEYVEKETKYMGTITDIRIDFDPCNRASLLSLIDEKRRIGQLPWQMTWKHDAIISIFKHNIKILHRDEEQLIHRIPTHHVASAGYVKDDNQTYLFLKFASEVNEEMSNLALFSCETKEIAEEICCLIRQLFQLVYTDSTMDFFDKSIQDGATTPKNHSYSTDDSDKKDTVRLTLPLQPQSQKTLLQQEPQTLKLSNKTSGSELPPDFASNEISKSATLPMSAIPSSIHPQSVPLHRSSSSNGAVLTPLSSSSTPPSPVAYRKSGNNSGSNVNTTHHQLQLNEYIAVLKERLTQEELTQFAQYLHHFRTGRVTIELFCEQLLAIYTEQRKSLLLGMRHFIPATTDREYFESFLQLHNVETSHDDDKWWDQPPETAFSEAEDSSVSTSQINELSSNSDPVSRSPTSEENSVEWRFSISTLDEAHLNEDNLPSTLKRHSAQEVSKEADLTPQASIDGSEISFERRPSSKTLKVSDVVLGLEEGDSPLLRSGATNQSVEHQLILPHSPRDLIKQQSKKKSRGKSPSAVELGAPFPSLATGGTDDDIDPVQETSFKSRSLKKYKSKLARDSSEDKNTKVKKDSELKVQSSDETPPEPPSSSEILPTESLNAEKQLPESSDKYTAQAAQSDRKKKSEHRKKKKHKSSSSSDKVVTSL</sequence>
<dbReference type="InterPro" id="IPR026159">
    <property type="entry name" value="Malcavernin"/>
</dbReference>
<dbReference type="PANTHER" id="PTHR21642:SF6">
    <property type="entry name" value="CEREBRAL CAVERNOUS MALFORMATIONS 2 HARMONIN-HOMOLOGY DOMAIN-CONTAINING PROTEIN"/>
    <property type="match status" value="1"/>
</dbReference>
<evidence type="ECO:0000259" key="3">
    <source>
        <dbReference type="PROSITE" id="PS01179"/>
    </source>
</evidence>
<name>A0ABP0GIY2_CLALP</name>
<evidence type="ECO:0000256" key="2">
    <source>
        <dbReference type="SAM" id="MobiDB-lite"/>
    </source>
</evidence>
<dbReference type="PANTHER" id="PTHR21642">
    <property type="entry name" value="CEREBRAL CAVERNOUS MALFORMATIONS PROTEIN 2 HOMOLOG"/>
    <property type="match status" value="1"/>
</dbReference>
<gene>
    <name evidence="4" type="ORF">CVLEPA_LOCUS23356</name>
</gene>
<dbReference type="InterPro" id="IPR011993">
    <property type="entry name" value="PH-like_dom_sf"/>
</dbReference>
<feature type="region of interest" description="Disordered" evidence="2">
    <location>
        <begin position="437"/>
        <end position="482"/>
    </location>
</feature>
<dbReference type="Proteomes" id="UP001642483">
    <property type="component" value="Unassembled WGS sequence"/>
</dbReference>
<keyword evidence="5" id="KW-1185">Reference proteome</keyword>
<dbReference type="InterPro" id="IPR032375">
    <property type="entry name" value="CCM2_C"/>
</dbReference>
<comment type="similarity">
    <text evidence="1">Belongs to the CCM2 family.</text>
</comment>
<dbReference type="Gene3D" id="2.30.29.30">
    <property type="entry name" value="Pleckstrin-homology domain (PH domain)/Phosphotyrosine-binding domain (PTB)"/>
    <property type="match status" value="1"/>
</dbReference>
<dbReference type="SUPFAM" id="SSF50729">
    <property type="entry name" value="PH domain-like"/>
    <property type="match status" value="1"/>
</dbReference>
<dbReference type="PROSITE" id="PS01179">
    <property type="entry name" value="PID"/>
    <property type="match status" value="1"/>
</dbReference>
<comment type="caution">
    <text evidence="4">The sequence shown here is derived from an EMBL/GenBank/DDBJ whole genome shotgun (WGS) entry which is preliminary data.</text>
</comment>
<feature type="compositionally biased region" description="Basic and acidic residues" evidence="2">
    <location>
        <begin position="512"/>
        <end position="521"/>
    </location>
</feature>